<evidence type="ECO:0000256" key="4">
    <source>
        <dbReference type="ARBA" id="ARBA00022989"/>
    </source>
</evidence>
<feature type="compositionally biased region" description="Basic and acidic residues" evidence="7">
    <location>
        <begin position="310"/>
        <end position="320"/>
    </location>
</feature>
<dbReference type="eggNOG" id="COG1108">
    <property type="taxonomic scope" value="Bacteria"/>
</dbReference>
<keyword evidence="4 8" id="KW-1133">Transmembrane helix</keyword>
<dbReference type="GO" id="GO:0043190">
    <property type="term" value="C:ATP-binding cassette (ABC) transporter complex"/>
    <property type="evidence" value="ECO:0007669"/>
    <property type="project" value="InterPro"/>
</dbReference>
<protein>
    <recommendedName>
        <fullName evidence="11">Helicase</fullName>
    </recommendedName>
</protein>
<comment type="subcellular location">
    <subcellularLocation>
        <location evidence="6">Cell membrane</location>
        <topology evidence="6">Multi-pass membrane protein</topology>
    </subcellularLocation>
    <subcellularLocation>
        <location evidence="1">Membrane</location>
        <topology evidence="1">Multi-pass membrane protein</topology>
    </subcellularLocation>
</comment>
<dbReference type="PANTHER" id="PTHR30477:SF21">
    <property type="entry name" value="ABC-3 PROTEIN"/>
    <property type="match status" value="1"/>
</dbReference>
<dbReference type="CDD" id="cd06550">
    <property type="entry name" value="TM_ABC_iron-siderophores_like"/>
    <property type="match status" value="1"/>
</dbReference>
<evidence type="ECO:0000256" key="8">
    <source>
        <dbReference type="SAM" id="Phobius"/>
    </source>
</evidence>
<dbReference type="PANTHER" id="PTHR30477">
    <property type="entry name" value="ABC-TRANSPORTER METAL-BINDING PROTEIN"/>
    <property type="match status" value="1"/>
</dbReference>
<evidence type="ECO:0000313" key="10">
    <source>
        <dbReference type="Proteomes" id="UP000011723"/>
    </source>
</evidence>
<dbReference type="KEGG" id="chn:A605_12065"/>
<dbReference type="HOGENOM" id="CLU_028808_1_0_11"/>
<name>M1N0B9_9CORY</name>
<dbReference type="InterPro" id="IPR037294">
    <property type="entry name" value="ABC_BtuC-like"/>
</dbReference>
<sequence>MDFAQMLADTQYLFTVGFVQQALLASAILGVLSGVMTPLIVLRQMSFSVHATSELALMGAAAALLFGLNIGGGAVVGSIVAALLLALLGMRRQQDSAIGVVMSFGLGLSVLFIHLYPGNSSTAFSLLTGQIVGVSGTSVWLLGLVAVLVVGTVWLFWRPLLFASADPVMAQAAGVPVRGFSLLFAVLVGLTAAQSVQIVGALLVMALLITPGAAAVQITSSPVKAVAWSVLFAEIAAVGGLVLSLAPGLPVSVFVTTISFVIYLLCRLVGWRRGRRASRDEVAAARRADVVVPAPAGNASESTAVPDDAAVEHCHPEDPPPARPQRL</sequence>
<feature type="transmembrane region" description="Helical" evidence="8">
    <location>
        <begin position="12"/>
        <end position="35"/>
    </location>
</feature>
<feature type="transmembrane region" description="Helical" evidence="8">
    <location>
        <begin position="55"/>
        <end position="85"/>
    </location>
</feature>
<dbReference type="RefSeq" id="WP_015401824.1">
    <property type="nucleotide sequence ID" value="NC_020302.1"/>
</dbReference>
<evidence type="ECO:0000256" key="6">
    <source>
        <dbReference type="RuleBase" id="RU003943"/>
    </source>
</evidence>
<feature type="transmembrane region" description="Helical" evidence="8">
    <location>
        <begin position="225"/>
        <end position="245"/>
    </location>
</feature>
<dbReference type="Gene3D" id="1.10.3470.10">
    <property type="entry name" value="ABC transporter involved in vitamin B12 uptake, BtuC"/>
    <property type="match status" value="1"/>
</dbReference>
<evidence type="ECO:0000256" key="2">
    <source>
        <dbReference type="ARBA" id="ARBA00008034"/>
    </source>
</evidence>
<proteinExistence type="inferred from homology"/>
<evidence type="ECO:0008006" key="11">
    <source>
        <dbReference type="Google" id="ProtNLM"/>
    </source>
</evidence>
<feature type="transmembrane region" description="Helical" evidence="8">
    <location>
        <begin position="251"/>
        <end position="270"/>
    </location>
</feature>
<feature type="transmembrane region" description="Helical" evidence="8">
    <location>
        <begin position="137"/>
        <end position="157"/>
    </location>
</feature>
<evidence type="ECO:0000313" key="9">
    <source>
        <dbReference type="EMBL" id="AGF73409.1"/>
    </source>
</evidence>
<feature type="transmembrane region" description="Helical" evidence="8">
    <location>
        <begin position="97"/>
        <end position="117"/>
    </location>
</feature>
<dbReference type="Pfam" id="PF00950">
    <property type="entry name" value="ABC-3"/>
    <property type="match status" value="1"/>
</dbReference>
<keyword evidence="5 8" id="KW-0472">Membrane</keyword>
<keyword evidence="6" id="KW-0813">Transport</keyword>
<feature type="region of interest" description="Disordered" evidence="7">
    <location>
        <begin position="294"/>
        <end position="327"/>
    </location>
</feature>
<dbReference type="InterPro" id="IPR001626">
    <property type="entry name" value="ABC_TroCD"/>
</dbReference>
<keyword evidence="10" id="KW-1185">Reference proteome</keyword>
<dbReference type="Proteomes" id="UP000011723">
    <property type="component" value="Chromosome"/>
</dbReference>
<keyword evidence="3 6" id="KW-0812">Transmembrane</keyword>
<dbReference type="EMBL" id="CP003697">
    <property type="protein sequence ID" value="AGF73409.1"/>
    <property type="molecule type" value="Genomic_DNA"/>
</dbReference>
<evidence type="ECO:0000256" key="5">
    <source>
        <dbReference type="ARBA" id="ARBA00023136"/>
    </source>
</evidence>
<feature type="transmembrane region" description="Helical" evidence="8">
    <location>
        <begin position="198"/>
        <end position="218"/>
    </location>
</feature>
<dbReference type="SUPFAM" id="SSF81345">
    <property type="entry name" value="ABC transporter involved in vitamin B12 uptake, BtuC"/>
    <property type="match status" value="1"/>
</dbReference>
<evidence type="ECO:0000256" key="1">
    <source>
        <dbReference type="ARBA" id="ARBA00004141"/>
    </source>
</evidence>
<feature type="transmembrane region" description="Helical" evidence="8">
    <location>
        <begin position="169"/>
        <end position="192"/>
    </location>
</feature>
<evidence type="ECO:0000256" key="7">
    <source>
        <dbReference type="SAM" id="MobiDB-lite"/>
    </source>
</evidence>
<dbReference type="AlphaFoldDB" id="M1N0B9"/>
<accession>M1N0B9</accession>
<dbReference type="GO" id="GO:0055085">
    <property type="term" value="P:transmembrane transport"/>
    <property type="evidence" value="ECO:0007669"/>
    <property type="project" value="InterPro"/>
</dbReference>
<comment type="similarity">
    <text evidence="2 6">Belongs to the ABC-3 integral membrane protein family.</text>
</comment>
<evidence type="ECO:0000256" key="3">
    <source>
        <dbReference type="ARBA" id="ARBA00022692"/>
    </source>
</evidence>
<dbReference type="STRING" id="1121362.A605_12065"/>
<organism evidence="9 10">
    <name type="scientific">Corynebacterium halotolerans YIM 70093 = DSM 44683</name>
    <dbReference type="NCBI Taxonomy" id="1121362"/>
    <lineage>
        <taxon>Bacteria</taxon>
        <taxon>Bacillati</taxon>
        <taxon>Actinomycetota</taxon>
        <taxon>Actinomycetes</taxon>
        <taxon>Mycobacteriales</taxon>
        <taxon>Corynebacteriaceae</taxon>
        <taxon>Corynebacterium</taxon>
    </lineage>
</organism>
<gene>
    <name evidence="9" type="ORF">A605_12065</name>
</gene>
<reference evidence="9 10" key="1">
    <citation type="journal article" date="2012" name="Stand. Genomic Sci.">
        <title>Genome sequence of the halotolerant bacterium Corynebacterium halotolerans type strain YIM 70093(T) (= DSM 44683(T)).</title>
        <authorList>
            <person name="Ruckert C."/>
            <person name="Albersmeier A."/>
            <person name="Al-Dilaimi A."/>
            <person name="Niehaus K."/>
            <person name="Szczepanowski R."/>
            <person name="Kalinowski J."/>
        </authorList>
    </citation>
    <scope>NUCLEOTIDE SEQUENCE [LARGE SCALE GENOMIC DNA]</scope>
    <source>
        <strain evidence="9">YIM 70093</strain>
    </source>
</reference>
<dbReference type="PATRIC" id="fig|1121362.3.peg.2450"/>
<dbReference type="OrthoDB" id="2375762at2"/>